<dbReference type="EMBL" id="ML978127">
    <property type="protein sequence ID" value="KAF2098113.1"/>
    <property type="molecule type" value="Genomic_DNA"/>
</dbReference>
<keyword evidence="3" id="KW-1185">Reference proteome</keyword>
<accession>A0A9P4M5I5</accession>
<dbReference type="Proteomes" id="UP000799772">
    <property type="component" value="Unassembled WGS sequence"/>
</dbReference>
<feature type="region of interest" description="Disordered" evidence="1">
    <location>
        <begin position="1"/>
        <end position="40"/>
    </location>
</feature>
<dbReference type="OrthoDB" id="1875589at2759"/>
<evidence type="ECO:0000256" key="1">
    <source>
        <dbReference type="SAM" id="MobiDB-lite"/>
    </source>
</evidence>
<evidence type="ECO:0000313" key="3">
    <source>
        <dbReference type="Proteomes" id="UP000799772"/>
    </source>
</evidence>
<comment type="caution">
    <text evidence="2">The sequence shown here is derived from an EMBL/GenBank/DDBJ whole genome shotgun (WGS) entry which is preliminary data.</text>
</comment>
<reference evidence="2" key="1">
    <citation type="journal article" date="2020" name="Stud. Mycol.">
        <title>101 Dothideomycetes genomes: a test case for predicting lifestyles and emergence of pathogens.</title>
        <authorList>
            <person name="Haridas S."/>
            <person name="Albert R."/>
            <person name="Binder M."/>
            <person name="Bloem J."/>
            <person name="Labutti K."/>
            <person name="Salamov A."/>
            <person name="Andreopoulos B."/>
            <person name="Baker S."/>
            <person name="Barry K."/>
            <person name="Bills G."/>
            <person name="Bluhm B."/>
            <person name="Cannon C."/>
            <person name="Castanera R."/>
            <person name="Culley D."/>
            <person name="Daum C."/>
            <person name="Ezra D."/>
            <person name="Gonzalez J."/>
            <person name="Henrissat B."/>
            <person name="Kuo A."/>
            <person name="Liang C."/>
            <person name="Lipzen A."/>
            <person name="Lutzoni F."/>
            <person name="Magnuson J."/>
            <person name="Mondo S."/>
            <person name="Nolan M."/>
            <person name="Ohm R."/>
            <person name="Pangilinan J."/>
            <person name="Park H.-J."/>
            <person name="Ramirez L."/>
            <person name="Alfaro M."/>
            <person name="Sun H."/>
            <person name="Tritt A."/>
            <person name="Yoshinaga Y."/>
            <person name="Zwiers L.-H."/>
            <person name="Turgeon B."/>
            <person name="Goodwin S."/>
            <person name="Spatafora J."/>
            <person name="Crous P."/>
            <person name="Grigoriev I."/>
        </authorList>
    </citation>
    <scope>NUCLEOTIDE SEQUENCE</scope>
    <source>
        <strain evidence="2">CBS 133067</strain>
    </source>
</reference>
<protein>
    <submittedName>
        <fullName evidence="2">Uncharacterized protein</fullName>
    </submittedName>
</protein>
<evidence type="ECO:0000313" key="2">
    <source>
        <dbReference type="EMBL" id="KAF2098113.1"/>
    </source>
</evidence>
<gene>
    <name evidence="2" type="ORF">NA57DRAFT_57279</name>
</gene>
<dbReference type="AlphaFoldDB" id="A0A9P4M5I5"/>
<sequence>MLRDDTPTSTSSSDDMKRRQPRSASWASGPEKRARKKSKLSRFEQLPTELLQSIFLESVNPSLPEVSLHLVKVLSSKHICLEFCFRAFYKPLGHFRDKWMWVGERVLNSRLESPLGEEEADEKVYEAFSEERERLLKASPVERWDEFRQPAVQTRLLASRFFTWPFFLDLTRRAHPVFQKEVLWVNGTLGLREDELLRKEKRWVHTAIENVVRGVDAKPPEYQFHNVEKWYTLPWFRVKKGVSLPGKTLVPPWPWDIEMLLRWLIRSGAGRALTAGPVDVMLMPIPSGRLHDAVKLRREPIVFFFAVQARVDVTTEILRSSLSLKPFSFNITQNLLFSAHEAGADSKLDLLDPFVWKWIEEEEKRENDEYHDQSWNLRAEQCLSPARWLRKELQWLQNREPADPYFSLRNSFDNFLVELTHRKQDSPEMSELTSLGKMRRAEVRGTVLDEFLYDA</sequence>
<organism evidence="2 3">
    <name type="scientific">Rhizodiscina lignyota</name>
    <dbReference type="NCBI Taxonomy" id="1504668"/>
    <lineage>
        <taxon>Eukaryota</taxon>
        <taxon>Fungi</taxon>
        <taxon>Dikarya</taxon>
        <taxon>Ascomycota</taxon>
        <taxon>Pezizomycotina</taxon>
        <taxon>Dothideomycetes</taxon>
        <taxon>Pleosporomycetidae</taxon>
        <taxon>Aulographales</taxon>
        <taxon>Rhizodiscinaceae</taxon>
        <taxon>Rhizodiscina</taxon>
    </lineage>
</organism>
<proteinExistence type="predicted"/>
<name>A0A9P4M5I5_9PEZI</name>